<dbReference type="AlphaFoldDB" id="A0AAE1R6R3"/>
<feature type="region of interest" description="Disordered" evidence="7">
    <location>
        <begin position="382"/>
        <end position="403"/>
    </location>
</feature>
<proteinExistence type="inferred from homology"/>
<comment type="similarity">
    <text evidence="2 6">Belongs to the drug/metabolite transporter (DMT) superfamily. Plant drug/metabolite exporter (P-DME) (TC 2.A.7.4) family.</text>
</comment>
<dbReference type="SUPFAM" id="SSF103481">
    <property type="entry name" value="Multidrug resistance efflux transporter EmrE"/>
    <property type="match status" value="2"/>
</dbReference>
<keyword evidence="5 6" id="KW-0472">Membrane</keyword>
<feature type="domain" description="EamA" evidence="8">
    <location>
        <begin position="189"/>
        <end position="327"/>
    </location>
</feature>
<dbReference type="Proteomes" id="UP001291623">
    <property type="component" value="Unassembled WGS sequence"/>
</dbReference>
<organism evidence="9 10">
    <name type="scientific">Anisodus tanguticus</name>
    <dbReference type="NCBI Taxonomy" id="243964"/>
    <lineage>
        <taxon>Eukaryota</taxon>
        <taxon>Viridiplantae</taxon>
        <taxon>Streptophyta</taxon>
        <taxon>Embryophyta</taxon>
        <taxon>Tracheophyta</taxon>
        <taxon>Spermatophyta</taxon>
        <taxon>Magnoliopsida</taxon>
        <taxon>eudicotyledons</taxon>
        <taxon>Gunneridae</taxon>
        <taxon>Pentapetalae</taxon>
        <taxon>asterids</taxon>
        <taxon>lamiids</taxon>
        <taxon>Solanales</taxon>
        <taxon>Solanaceae</taxon>
        <taxon>Solanoideae</taxon>
        <taxon>Hyoscyameae</taxon>
        <taxon>Anisodus</taxon>
    </lineage>
</organism>
<dbReference type="EMBL" id="JAVYJV010000019">
    <property type="protein sequence ID" value="KAK4345906.1"/>
    <property type="molecule type" value="Genomic_DNA"/>
</dbReference>
<feature type="transmembrane region" description="Helical" evidence="6">
    <location>
        <begin position="142"/>
        <end position="167"/>
    </location>
</feature>
<evidence type="ECO:0000256" key="4">
    <source>
        <dbReference type="ARBA" id="ARBA00022989"/>
    </source>
</evidence>
<reference evidence="9" key="1">
    <citation type="submission" date="2023-12" db="EMBL/GenBank/DDBJ databases">
        <title>Genome assembly of Anisodus tanguticus.</title>
        <authorList>
            <person name="Wang Y.-J."/>
        </authorList>
    </citation>
    <scope>NUCLEOTIDE SEQUENCE</scope>
    <source>
        <strain evidence="9">KB-2021</strain>
        <tissue evidence="9">Leaf</tissue>
    </source>
</reference>
<dbReference type="GO" id="GO:0016020">
    <property type="term" value="C:membrane"/>
    <property type="evidence" value="ECO:0007669"/>
    <property type="project" value="UniProtKB-SubCell"/>
</dbReference>
<keyword evidence="4 6" id="KW-1133">Transmembrane helix</keyword>
<keyword evidence="3 6" id="KW-0812">Transmembrane</keyword>
<gene>
    <name evidence="9" type="ORF">RND71_036082</name>
</gene>
<feature type="transmembrane region" description="Helical" evidence="6">
    <location>
        <begin position="219"/>
        <end position="240"/>
    </location>
</feature>
<feature type="transmembrane region" description="Helical" evidence="6">
    <location>
        <begin position="77"/>
        <end position="96"/>
    </location>
</feature>
<keyword evidence="10" id="KW-1185">Reference proteome</keyword>
<name>A0AAE1R6R3_9SOLA</name>
<dbReference type="Pfam" id="PF00892">
    <property type="entry name" value="EamA"/>
    <property type="match status" value="2"/>
</dbReference>
<comment type="caution">
    <text evidence="9">The sequence shown here is derived from an EMBL/GenBank/DDBJ whole genome shotgun (WGS) entry which is preliminary data.</text>
</comment>
<dbReference type="InterPro" id="IPR000620">
    <property type="entry name" value="EamA_dom"/>
</dbReference>
<feature type="transmembrane region" description="Helical" evidence="6">
    <location>
        <begin position="187"/>
        <end position="207"/>
    </location>
</feature>
<feature type="transmembrane region" description="Helical" evidence="6">
    <location>
        <begin position="246"/>
        <end position="271"/>
    </location>
</feature>
<evidence type="ECO:0000313" key="9">
    <source>
        <dbReference type="EMBL" id="KAK4345906.1"/>
    </source>
</evidence>
<dbReference type="PANTHER" id="PTHR31218">
    <property type="entry name" value="WAT1-RELATED PROTEIN"/>
    <property type="match status" value="1"/>
</dbReference>
<evidence type="ECO:0000256" key="7">
    <source>
        <dbReference type="SAM" id="MobiDB-lite"/>
    </source>
</evidence>
<feature type="transmembrane region" description="Helical" evidence="6">
    <location>
        <begin position="283"/>
        <end position="304"/>
    </location>
</feature>
<protein>
    <recommendedName>
        <fullName evidence="6">WAT1-related protein</fullName>
    </recommendedName>
</protein>
<evidence type="ECO:0000256" key="5">
    <source>
        <dbReference type="ARBA" id="ARBA00023136"/>
    </source>
</evidence>
<evidence type="ECO:0000256" key="1">
    <source>
        <dbReference type="ARBA" id="ARBA00004141"/>
    </source>
</evidence>
<feature type="transmembrane region" description="Helical" evidence="6">
    <location>
        <begin position="43"/>
        <end position="65"/>
    </location>
</feature>
<feature type="transmembrane region" description="Helical" evidence="6">
    <location>
        <begin position="16"/>
        <end position="37"/>
    </location>
</feature>
<sequence length="403" mass="44701">MEGECSCSFYQRAKPYIAMISLQFGYAGMNIITKVSLNRGMSHYVLVAYRNAFATAVIAPFALLLERKIRPKMTLMMFLQIFALGLLGPVIDQNFYYAGLKLTSPTISCSMSNMLPALTFVMEFLCRMEKVDIKKTRCQAKVLGTIVTAAGALLMTLYKGHVVNLLWSNHINANVPEVTSGAYDKDWLKGSILLIFATLAWASFFIVQAITMRKYTAQLSLTALVCFIGTLQSTAVTFVMEHKTSVWTIGFDMNLLAAAYAGIVSSSIAYYVQGQVMEKKGPVFVTAFSPLMMIIVAIMGSFILAEKICIGEILGAVLIVAGLYSVLWGKYKEYKEKEIEDSIITRNNQMMIIIANNEETNDIEMQKTEEKRMSSAPESVVISFPLPQPPMSAREAPKALDLN</sequence>
<evidence type="ECO:0000313" key="10">
    <source>
        <dbReference type="Proteomes" id="UP001291623"/>
    </source>
</evidence>
<dbReference type="GO" id="GO:0022857">
    <property type="term" value="F:transmembrane transporter activity"/>
    <property type="evidence" value="ECO:0007669"/>
    <property type="project" value="InterPro"/>
</dbReference>
<comment type="subcellular location">
    <subcellularLocation>
        <location evidence="1 6">Membrane</location>
        <topology evidence="1 6">Multi-pass membrane protein</topology>
    </subcellularLocation>
</comment>
<dbReference type="InterPro" id="IPR030184">
    <property type="entry name" value="WAT1-related"/>
</dbReference>
<accession>A0AAE1R6R3</accession>
<evidence type="ECO:0000256" key="3">
    <source>
        <dbReference type="ARBA" id="ARBA00022692"/>
    </source>
</evidence>
<evidence type="ECO:0000256" key="6">
    <source>
        <dbReference type="RuleBase" id="RU363077"/>
    </source>
</evidence>
<feature type="domain" description="EamA" evidence="8">
    <location>
        <begin position="16"/>
        <end position="156"/>
    </location>
</feature>
<feature type="transmembrane region" description="Helical" evidence="6">
    <location>
        <begin position="310"/>
        <end position="329"/>
    </location>
</feature>
<evidence type="ECO:0000256" key="2">
    <source>
        <dbReference type="ARBA" id="ARBA00007635"/>
    </source>
</evidence>
<evidence type="ECO:0000259" key="8">
    <source>
        <dbReference type="Pfam" id="PF00892"/>
    </source>
</evidence>
<dbReference type="InterPro" id="IPR037185">
    <property type="entry name" value="EmrE-like"/>
</dbReference>